<dbReference type="RefSeq" id="WP_212919749.1">
    <property type="nucleotide sequence ID" value="NZ_BORP01000001.1"/>
</dbReference>
<comment type="caution">
    <text evidence="1">The sequence shown here is derived from an EMBL/GenBank/DDBJ whole genome shotgun (WGS) entry which is preliminary data.</text>
</comment>
<reference evidence="1" key="1">
    <citation type="submission" date="2021-03" db="EMBL/GenBank/DDBJ databases">
        <title>Antimicrobial resistance genes in bacteria isolated from Japanese honey, and their potential for conferring macrolide and lincosamide resistance in the American foulbrood pathogen Paenibacillus larvae.</title>
        <authorList>
            <person name="Okamoto M."/>
            <person name="Kumagai M."/>
            <person name="Kanamori H."/>
            <person name="Takamatsu D."/>
        </authorList>
    </citation>
    <scope>NUCLEOTIDE SEQUENCE</scope>
    <source>
        <strain evidence="1">J43TS3</strain>
    </source>
</reference>
<accession>A0A919X5H0</accession>
<dbReference type="AlphaFoldDB" id="A0A919X5H0"/>
<evidence type="ECO:0008006" key="3">
    <source>
        <dbReference type="Google" id="ProtNLM"/>
    </source>
</evidence>
<sequence length="258" mass="29041">MIITTAGRASSPLSLKAKKLAKQYGFLYKERNSESIEAMKNQLQEHIIVVAKNGLFISPLNSSTRLFFHPNLAMVRAKRVLKGEHDPLIQTAKLKEGMKFLDCTLGLASDSIIASLAVGTSGAVTGLEGNDLLYLLAREGLKDFSTANREIDTAMKRINVVNIDHLEYLRQTPDKSYDVVYFDPMFQEAIESSSGINSIREQALWTDISSEVITEAKRVARQCILMKDYYKSARFKRLGFTQHIRKTSLFHYGTIELL</sequence>
<dbReference type="Pfam" id="PF04445">
    <property type="entry name" value="SAM_MT"/>
    <property type="match status" value="1"/>
</dbReference>
<organism evidence="1 2">
    <name type="scientific">Ornithinibacillus bavariensis</name>
    <dbReference type="NCBI Taxonomy" id="545502"/>
    <lineage>
        <taxon>Bacteria</taxon>
        <taxon>Bacillati</taxon>
        <taxon>Bacillota</taxon>
        <taxon>Bacilli</taxon>
        <taxon>Bacillales</taxon>
        <taxon>Bacillaceae</taxon>
        <taxon>Ornithinibacillus</taxon>
    </lineage>
</organism>
<dbReference type="GO" id="GO:0008990">
    <property type="term" value="F:rRNA (guanine-N2-)-methyltransferase activity"/>
    <property type="evidence" value="ECO:0007669"/>
    <property type="project" value="InterPro"/>
</dbReference>
<dbReference type="SUPFAM" id="SSF53335">
    <property type="entry name" value="S-adenosyl-L-methionine-dependent methyltransferases"/>
    <property type="match status" value="1"/>
</dbReference>
<dbReference type="PANTHER" id="PTHR36112:SF1">
    <property type="entry name" value="RIBOSOMAL RNA SMALL SUBUNIT METHYLTRANSFERASE J"/>
    <property type="match status" value="1"/>
</dbReference>
<dbReference type="PANTHER" id="PTHR36112">
    <property type="entry name" value="RIBOSOMAL RNA SMALL SUBUNIT METHYLTRANSFERASE J"/>
    <property type="match status" value="1"/>
</dbReference>
<protein>
    <recommendedName>
        <fullName evidence="3">SAM-dependent methyltransferase</fullName>
    </recommendedName>
</protein>
<gene>
    <name evidence="1" type="primary">pcmT</name>
    <name evidence="1" type="ORF">J43TS3_08780</name>
</gene>
<dbReference type="Proteomes" id="UP000676917">
    <property type="component" value="Unassembled WGS sequence"/>
</dbReference>
<dbReference type="Gene3D" id="3.40.50.150">
    <property type="entry name" value="Vaccinia Virus protein VP39"/>
    <property type="match status" value="1"/>
</dbReference>
<name>A0A919X5H0_9BACI</name>
<evidence type="ECO:0000313" key="2">
    <source>
        <dbReference type="Proteomes" id="UP000676917"/>
    </source>
</evidence>
<dbReference type="InterPro" id="IPR007536">
    <property type="entry name" value="16SrRNA_methylTrfase_J"/>
</dbReference>
<dbReference type="EMBL" id="BORP01000001">
    <property type="protein sequence ID" value="GIO26267.1"/>
    <property type="molecule type" value="Genomic_DNA"/>
</dbReference>
<evidence type="ECO:0000313" key="1">
    <source>
        <dbReference type="EMBL" id="GIO26267.1"/>
    </source>
</evidence>
<keyword evidence="2" id="KW-1185">Reference proteome</keyword>
<dbReference type="InterPro" id="IPR029063">
    <property type="entry name" value="SAM-dependent_MTases_sf"/>
</dbReference>
<proteinExistence type="predicted"/>